<organism evidence="2 3">
    <name type="scientific">Laodelphax striatellus</name>
    <name type="common">Small brown planthopper</name>
    <name type="synonym">Delphax striatella</name>
    <dbReference type="NCBI Taxonomy" id="195883"/>
    <lineage>
        <taxon>Eukaryota</taxon>
        <taxon>Metazoa</taxon>
        <taxon>Ecdysozoa</taxon>
        <taxon>Arthropoda</taxon>
        <taxon>Hexapoda</taxon>
        <taxon>Insecta</taxon>
        <taxon>Pterygota</taxon>
        <taxon>Neoptera</taxon>
        <taxon>Paraneoptera</taxon>
        <taxon>Hemiptera</taxon>
        <taxon>Auchenorrhyncha</taxon>
        <taxon>Fulgoroidea</taxon>
        <taxon>Delphacidae</taxon>
        <taxon>Criomorphinae</taxon>
        <taxon>Laodelphax</taxon>
    </lineage>
</organism>
<gene>
    <name evidence="2" type="ORF">LSTR_LSTR007778</name>
</gene>
<comment type="caution">
    <text evidence="2">The sequence shown here is derived from an EMBL/GenBank/DDBJ whole genome shotgun (WGS) entry which is preliminary data.</text>
</comment>
<keyword evidence="1" id="KW-0812">Transmembrane</keyword>
<evidence type="ECO:0000256" key="1">
    <source>
        <dbReference type="SAM" id="Phobius"/>
    </source>
</evidence>
<dbReference type="SMR" id="A0A482XSM3"/>
<reference evidence="2 3" key="1">
    <citation type="journal article" date="2017" name="Gigascience">
        <title>Genome sequence of the small brown planthopper, Laodelphax striatellus.</title>
        <authorList>
            <person name="Zhu J."/>
            <person name="Jiang F."/>
            <person name="Wang X."/>
            <person name="Yang P."/>
            <person name="Bao Y."/>
            <person name="Zhao W."/>
            <person name="Wang W."/>
            <person name="Lu H."/>
            <person name="Wang Q."/>
            <person name="Cui N."/>
            <person name="Li J."/>
            <person name="Chen X."/>
            <person name="Luo L."/>
            <person name="Yu J."/>
            <person name="Kang L."/>
            <person name="Cui F."/>
        </authorList>
    </citation>
    <scope>NUCLEOTIDE SEQUENCE [LARGE SCALE GENOMIC DNA]</scope>
    <source>
        <strain evidence="2">Lst14</strain>
    </source>
</reference>
<feature type="transmembrane region" description="Helical" evidence="1">
    <location>
        <begin position="150"/>
        <end position="172"/>
    </location>
</feature>
<dbReference type="AlphaFoldDB" id="A0A482XSM3"/>
<feature type="transmembrane region" description="Helical" evidence="1">
    <location>
        <begin position="122"/>
        <end position="144"/>
    </location>
</feature>
<keyword evidence="1" id="KW-1133">Transmembrane helix</keyword>
<feature type="transmembrane region" description="Helical" evidence="1">
    <location>
        <begin position="88"/>
        <end position="110"/>
    </location>
</feature>
<keyword evidence="1" id="KW-0472">Membrane</keyword>
<sequence length="201" mass="22410">MYAVNGAVGLDEFLYGITAENPEKMNLLKTMAGSENGHKLLEEYEAHLRERWDAGVRPGVTLSDVVGPEITKIVHRILFAVDGDSTSFLAFIGTILAIGLIFNLLLLVGVTADCAPLMAAWIAEQIFILIFDLSLLAVCTALYYSGNLFLMLFFHIQPLRICFGLYCILIVYRHQHSLYSGPELEHIDVYDVHKSTDETNV</sequence>
<dbReference type="InParanoid" id="A0A482XSM3"/>
<protein>
    <submittedName>
        <fullName evidence="2">Uncharacterized protein</fullName>
    </submittedName>
</protein>
<dbReference type="OrthoDB" id="10571657at2759"/>
<dbReference type="Proteomes" id="UP000291343">
    <property type="component" value="Unassembled WGS sequence"/>
</dbReference>
<dbReference type="EMBL" id="QKKF02002184">
    <property type="protein sequence ID" value="RZF48500.1"/>
    <property type="molecule type" value="Genomic_DNA"/>
</dbReference>
<evidence type="ECO:0000313" key="3">
    <source>
        <dbReference type="Proteomes" id="UP000291343"/>
    </source>
</evidence>
<proteinExistence type="predicted"/>
<keyword evidence="3" id="KW-1185">Reference proteome</keyword>
<evidence type="ECO:0000313" key="2">
    <source>
        <dbReference type="EMBL" id="RZF48500.1"/>
    </source>
</evidence>
<name>A0A482XSM3_LAOST</name>
<accession>A0A482XSM3</accession>